<dbReference type="InterPro" id="IPR018746">
    <property type="entry name" value="DUF2298"/>
</dbReference>
<accession>A0A347ZSR8</accession>
<dbReference type="PANTHER" id="PTHR10790">
    <property type="entry name" value="TPR-DOMAIN CONTAINING PROTEIN"/>
    <property type="match status" value="1"/>
</dbReference>
<feature type="transmembrane region" description="Helical" evidence="1">
    <location>
        <begin position="220"/>
        <end position="253"/>
    </location>
</feature>
<feature type="transmembrane region" description="Helical" evidence="1">
    <location>
        <begin position="1336"/>
        <end position="1354"/>
    </location>
</feature>
<keyword evidence="3" id="KW-1185">Reference proteome</keyword>
<feature type="transmembrane region" description="Helical" evidence="1">
    <location>
        <begin position="21"/>
        <end position="39"/>
    </location>
</feature>
<feature type="transmembrane region" description="Helical" evidence="1">
    <location>
        <begin position="1016"/>
        <end position="1037"/>
    </location>
</feature>
<feature type="transmembrane region" description="Helical" evidence="1">
    <location>
        <begin position="990"/>
        <end position="1010"/>
    </location>
</feature>
<dbReference type="PANTHER" id="PTHR10790:SF51">
    <property type="entry name" value="TETRATRICOPEPTIDE REPEAT PROTEIN"/>
    <property type="match status" value="1"/>
</dbReference>
<feature type="transmembrane region" description="Helical" evidence="1">
    <location>
        <begin position="342"/>
        <end position="362"/>
    </location>
</feature>
<feature type="transmembrane region" description="Helical" evidence="1">
    <location>
        <begin position="1053"/>
        <end position="1071"/>
    </location>
</feature>
<feature type="transmembrane region" description="Helical" evidence="1">
    <location>
        <begin position="149"/>
        <end position="167"/>
    </location>
</feature>
<evidence type="ECO:0000313" key="3">
    <source>
        <dbReference type="Proteomes" id="UP000256388"/>
    </source>
</evidence>
<sequence length="1765" mass="200867">MNMTKAQTKMGQLAASKGLHLIMLIAVLALGAYLRFTGIEWDQDFHLHPDERFLTMVENSLTPVDSLREYFDTSSSTLNPHNVRDVNGNQIYPLFVYGDLPIVIVRYAGEWFNMSGYGKIYILGRILSGLFDLGTVLVVYFIGKRLFGKFWPSWLAALLYACSALPIQISHYFIVDNFTTFFAMLAFLAAVIVLKREETLSSLVRPSNLWQWLKLNWPDLAPYVAFGVMLGLAGASKINALAIALLLPLAVFLKDSKGFLRSSSSAWTRRFHFMLVAAVVSFLTFRIFQPYAFQGPGFFGLAINKEWISDLQELSVLSSGISNYPPSMQWARRSVWFPLKNLTIWGIGLPMAIFAVGGLLWMGWKIVKGEWREYSLIWFWTVFYTTFQAVRWNPTMRYFLLVYPVLAVVAAWCLWQAYIQLDQNGWFAARRKLTGVFKTIAAIVLIAGTVCWALAFIQIYHKPMTRIAASEWIYDNIEGAINLQLSDDTGYFIQALPYSHAFALEPGGEIRVRFQPQEDSSLSAINFEHIITTVYTETLHLLPVSIRDLGTGEVLVESNLSDSFLQDNDSRGREFNIVLDEDVPLFAGKTYELVAALPEESDTGLNLFGSIGLNLTNDAGESLRQAVFEAAPALTDGEPYAFSFTAKRDSELSAIELYRVLDMETAGTAIGIQVAVTDQNSGAVLAKGIVFGDFTGGEDYRGSNTLIQLNQALELKEGQSYGLTIRVEGADARVLVAGSQPAKESDWDDTLPLYMYGLNPFDNFDGVYQSDLNFQMYWDDNEEKRQRFISILDQADYIIITSNRQWGSVTQLPEQYPLTTLFYKALIGCATEDVQYCYRVAQPGMMAGELGYELEAVYQSNPEIFGIDFNSQFAEEAFTVYDHPKVMVFKKTAGFDLNAAVDTLYRVDLDKIQSMTPEDAEKYKGDLMLSDEQFARMQSKGTWSALFDYEALQNKYPFLGVLVWYLTITLLGWIFYPSGRIIFKGLADKGFPLLKLTGLIIWALGVWWLGSAGVSVTRWTVLAVLSGLLLLNLWLGWRNRAEILTEIKQNRKLFLTVELAALAFFAYFLLIRMGNPDLWHPYKGGEKPMDFSYFNAVLKSDTFPPYDPWYAGGYINYYYYGFVLAAMPVKLLGIVPSIAYNLILPTFFSFTAMAAFCFGWNLFPSLGKPAGEGEPQSLTFWQRVFGGPLGLALTSAFFVLIVGNLGTIQMIFQGFQKIATAGITLTTGSVFERLAWFFEGIRLYFTGHRFTYYPGDWYWIPSRTIPGEPITEFPYFTFLYGDPHAHMFAYPITILVLCWLQALLKNHLSNRKIGYAFLQLAAGALFIGTLKPTNTWDYPVFLFIAVLVLGYVLFRYASLPDKFFPYLHDGLRRVMWFFLIEALFIGATYLFYYPFTYWFGQAYSAVNIWEGDRTPISSYLTHWGMFIFLIYSFAIREMHEWLAITPVSALKPVYERRNWITAAVVLIIGAVLVLAFSGVKVVLVIAPAVLLLVLLFFRPNYDESTRLVILVTLAGLGLTLMVELIAIRGDIGRMNTVFKFYLQAWTFLSLSAAFFLYKLVPHVIKQWHPNNSIIWQVMLGLLLFSTTLFPVLASADKITDRISDATPLTLDGMDYMKYSTYFENDTTMDLSQDYAGIRWMQENIQGSPVILEANVSEYLWGNRYTIYTGLPGVIGWNWHQRQQRAINSSDWVYERINDVNEFYQTDNMDRCEEIINRYDIRYIVVGQLERSLFTKDQLAKFEEQEGRLWNKVFSYQQTAIYQVIE</sequence>
<keyword evidence="1" id="KW-0472">Membrane</keyword>
<dbReference type="Pfam" id="PF10060">
    <property type="entry name" value="DUF2298"/>
    <property type="match status" value="1"/>
</dbReference>
<feature type="transmembrane region" description="Helical" evidence="1">
    <location>
        <begin position="398"/>
        <end position="419"/>
    </location>
</feature>
<feature type="transmembrane region" description="Helical" evidence="1">
    <location>
        <begin position="174"/>
        <end position="194"/>
    </location>
</feature>
<keyword evidence="1" id="KW-0812">Transmembrane</keyword>
<organism evidence="2 3">
    <name type="scientific">Pelolinea submarina</name>
    <dbReference type="NCBI Taxonomy" id="913107"/>
    <lineage>
        <taxon>Bacteria</taxon>
        <taxon>Bacillati</taxon>
        <taxon>Chloroflexota</taxon>
        <taxon>Anaerolineae</taxon>
        <taxon>Anaerolineales</taxon>
        <taxon>Anaerolineaceae</taxon>
        <taxon>Pelolinea</taxon>
    </lineage>
</organism>
<feature type="transmembrane region" description="Helical" evidence="1">
    <location>
        <begin position="91"/>
        <end position="108"/>
    </location>
</feature>
<feature type="transmembrane region" description="Helical" evidence="1">
    <location>
        <begin position="1509"/>
        <end position="1528"/>
    </location>
</feature>
<evidence type="ECO:0000313" key="2">
    <source>
        <dbReference type="EMBL" id="REG11078.1"/>
    </source>
</evidence>
<feature type="transmembrane region" description="Helical" evidence="1">
    <location>
        <begin position="120"/>
        <end position="143"/>
    </location>
</feature>
<feature type="transmembrane region" description="Helical" evidence="1">
    <location>
        <begin position="440"/>
        <end position="460"/>
    </location>
</feature>
<feature type="transmembrane region" description="Helical" evidence="1">
    <location>
        <begin position="1313"/>
        <end position="1330"/>
    </location>
</feature>
<protein>
    <submittedName>
        <fullName evidence="2">YYY domain-containing protein</fullName>
    </submittedName>
</protein>
<proteinExistence type="predicted"/>
<feature type="transmembrane region" description="Helical" evidence="1">
    <location>
        <begin position="956"/>
        <end position="978"/>
    </location>
</feature>
<feature type="transmembrane region" description="Helical" evidence="1">
    <location>
        <begin position="1416"/>
        <end position="1435"/>
    </location>
</feature>
<keyword evidence="1" id="KW-1133">Transmembrane helix</keyword>
<feature type="transmembrane region" description="Helical" evidence="1">
    <location>
        <begin position="1540"/>
        <end position="1560"/>
    </location>
</feature>
<name>A0A347ZSR8_9CHLR</name>
<dbReference type="NCBIfam" id="TIGR03662">
    <property type="entry name" value="Chlor_Arch_YYY"/>
    <property type="match status" value="1"/>
</dbReference>
<feature type="transmembrane region" description="Helical" evidence="1">
    <location>
        <begin position="1142"/>
        <end position="1163"/>
    </location>
</feature>
<feature type="transmembrane region" description="Helical" evidence="1">
    <location>
        <begin position="1183"/>
        <end position="1206"/>
    </location>
</feature>
<dbReference type="RefSeq" id="WP_116224222.1">
    <property type="nucleotide sequence ID" value="NZ_AP018437.1"/>
</dbReference>
<feature type="transmembrane region" description="Helical" evidence="1">
    <location>
        <begin position="273"/>
        <end position="292"/>
    </location>
</feature>
<feature type="transmembrane region" description="Helical" evidence="1">
    <location>
        <begin position="1218"/>
        <end position="1238"/>
    </location>
</feature>
<comment type="caution">
    <text evidence="2">The sequence shown here is derived from an EMBL/GenBank/DDBJ whole genome shotgun (WGS) entry which is preliminary data.</text>
</comment>
<reference evidence="2 3" key="1">
    <citation type="submission" date="2018-08" db="EMBL/GenBank/DDBJ databases">
        <title>Genomic Encyclopedia of Type Strains, Phase IV (KMG-IV): sequencing the most valuable type-strain genomes for metagenomic binning, comparative biology and taxonomic classification.</title>
        <authorList>
            <person name="Goeker M."/>
        </authorList>
    </citation>
    <scope>NUCLEOTIDE SEQUENCE [LARGE SCALE GENOMIC DNA]</scope>
    <source>
        <strain evidence="2 3">DSM 23923</strain>
    </source>
</reference>
<dbReference type="OrthoDB" id="134460at2"/>
<dbReference type="EMBL" id="QUMS01000001">
    <property type="protein sequence ID" value="REG11078.1"/>
    <property type="molecule type" value="Genomic_DNA"/>
</dbReference>
<feature type="transmembrane region" description="Helical" evidence="1">
    <location>
        <begin position="1287"/>
        <end position="1304"/>
    </location>
</feature>
<feature type="transmembrane region" description="Helical" evidence="1">
    <location>
        <begin position="1374"/>
        <end position="1396"/>
    </location>
</feature>
<feature type="transmembrane region" description="Helical" evidence="1">
    <location>
        <begin position="374"/>
        <end position="392"/>
    </location>
</feature>
<feature type="transmembrane region" description="Helical" evidence="1">
    <location>
        <begin position="1117"/>
        <end position="1135"/>
    </location>
</feature>
<feature type="transmembrane region" description="Helical" evidence="1">
    <location>
        <begin position="1572"/>
        <end position="1593"/>
    </location>
</feature>
<gene>
    <name evidence="2" type="ORF">DFR64_0951</name>
</gene>
<feature type="transmembrane region" description="Helical" evidence="1">
    <location>
        <begin position="1456"/>
        <end position="1475"/>
    </location>
</feature>
<evidence type="ECO:0000256" key="1">
    <source>
        <dbReference type="SAM" id="Phobius"/>
    </source>
</evidence>
<dbReference type="Proteomes" id="UP000256388">
    <property type="component" value="Unassembled WGS sequence"/>
</dbReference>